<protein>
    <submittedName>
        <fullName evidence="1">Uncharacterized protein</fullName>
    </submittedName>
</protein>
<reference evidence="1 2" key="1">
    <citation type="submission" date="2018-04" db="EMBL/GenBank/DDBJ databases">
        <authorList>
            <person name="Vogel A."/>
        </authorList>
    </citation>
    <scope>NUCLEOTIDE SEQUENCE [LARGE SCALE GENOMIC DNA]</scope>
</reference>
<dbReference type="AlphaFoldDB" id="A0A484M3Z6"/>
<organism evidence="1 2">
    <name type="scientific">Cuscuta campestris</name>
    <dbReference type="NCBI Taxonomy" id="132261"/>
    <lineage>
        <taxon>Eukaryota</taxon>
        <taxon>Viridiplantae</taxon>
        <taxon>Streptophyta</taxon>
        <taxon>Embryophyta</taxon>
        <taxon>Tracheophyta</taxon>
        <taxon>Spermatophyta</taxon>
        <taxon>Magnoliopsida</taxon>
        <taxon>eudicotyledons</taxon>
        <taxon>Gunneridae</taxon>
        <taxon>Pentapetalae</taxon>
        <taxon>asterids</taxon>
        <taxon>lamiids</taxon>
        <taxon>Solanales</taxon>
        <taxon>Convolvulaceae</taxon>
        <taxon>Cuscuteae</taxon>
        <taxon>Cuscuta</taxon>
        <taxon>Cuscuta subgen. Grammica</taxon>
        <taxon>Cuscuta sect. Cleistogrammica</taxon>
    </lineage>
</organism>
<sequence>MNINAEEKVQITQVCHGKLSLEFLNETLKKSWRGGKIGRETTKHLKDELVLGDWCIDIIQPVGKILQLLAIGCHGGVALDCRAKFMLNLHGSGMFVVVEQVVDDFLESRGSRNRGDDQIGYLIGDGGEDPTLEESVELEPFVVVIGEGDDGAIDVALEVEPPNQKKEESAPLFVIRLGETELNGDMKFHTIDCCECKMRRFGGVILGSDLAIFGHGEGEKMTGEKKKVLPVKRAAEGESRRCQE</sequence>
<proteinExistence type="predicted"/>
<dbReference type="EMBL" id="OOIL02002581">
    <property type="protein sequence ID" value="VFQ83289.1"/>
    <property type="molecule type" value="Genomic_DNA"/>
</dbReference>
<gene>
    <name evidence="1" type="ORF">CCAM_LOCUS25065</name>
</gene>
<dbReference type="Proteomes" id="UP000595140">
    <property type="component" value="Unassembled WGS sequence"/>
</dbReference>
<evidence type="ECO:0000313" key="1">
    <source>
        <dbReference type="EMBL" id="VFQ83289.1"/>
    </source>
</evidence>
<name>A0A484M3Z6_9ASTE</name>
<keyword evidence="2" id="KW-1185">Reference proteome</keyword>
<evidence type="ECO:0000313" key="2">
    <source>
        <dbReference type="Proteomes" id="UP000595140"/>
    </source>
</evidence>
<accession>A0A484M3Z6</accession>